<dbReference type="RefSeq" id="WP_377918294.1">
    <property type="nucleotide sequence ID" value="NZ_JBHRZT010000072.1"/>
</dbReference>
<dbReference type="Pfam" id="PF08378">
    <property type="entry name" value="NERD"/>
    <property type="match status" value="1"/>
</dbReference>
<dbReference type="InterPro" id="IPR011528">
    <property type="entry name" value="NERD"/>
</dbReference>
<accession>A0ABV8B9T3</accession>
<evidence type="ECO:0000259" key="2">
    <source>
        <dbReference type="Pfam" id="PF08378"/>
    </source>
</evidence>
<keyword evidence="1" id="KW-0472">Membrane</keyword>
<dbReference type="EMBL" id="JBHRZT010000072">
    <property type="protein sequence ID" value="MFC3885914.1"/>
    <property type="molecule type" value="Genomic_DNA"/>
</dbReference>
<keyword evidence="1" id="KW-0812">Transmembrane</keyword>
<organism evidence="3 4">
    <name type="scientific">Bacillus songklensis</name>
    <dbReference type="NCBI Taxonomy" id="1069116"/>
    <lineage>
        <taxon>Bacteria</taxon>
        <taxon>Bacillati</taxon>
        <taxon>Bacillota</taxon>
        <taxon>Bacilli</taxon>
        <taxon>Bacillales</taxon>
        <taxon>Bacillaceae</taxon>
        <taxon>Bacillus</taxon>
    </lineage>
</organism>
<keyword evidence="4" id="KW-1185">Reference proteome</keyword>
<dbReference type="Proteomes" id="UP001595752">
    <property type="component" value="Unassembled WGS sequence"/>
</dbReference>
<sequence>MAYIIIIVLLTITLLTTGYIIYRQSRILKLQKQEMLHRHEHEIAATIEDFQGKQALLEQQYEEERFQLQQQHYLETERLNGSIDQLNQYIYELQSYSRNIGEVKTHQTLHDFKERLMREGKIEESNMLIIPNSFIPFHSEYGLKTRKIDHLVLLPTGIYVVQTKYWKGKVIHGLNTENAGDFSFLLDLINEKSYVKSKEQSFVFVSSHSVDEHDEFTPVIQVKAQGELTKQIKYTSRILCDFLSKKMGVKADFITPVMYFGYQNGDQKTHGLIDLSDDESVIRLTNEKELCAFFEAELQKPTIYHAADLLEIKSLIEHVHYAKDTVNI</sequence>
<feature type="domain" description="NERD" evidence="2">
    <location>
        <begin position="123"/>
        <end position="174"/>
    </location>
</feature>
<gene>
    <name evidence="3" type="ORF">ACFOU2_21520</name>
</gene>
<comment type="caution">
    <text evidence="3">The sequence shown here is derived from an EMBL/GenBank/DDBJ whole genome shotgun (WGS) entry which is preliminary data.</text>
</comment>
<feature type="transmembrane region" description="Helical" evidence="1">
    <location>
        <begin position="6"/>
        <end position="22"/>
    </location>
</feature>
<keyword evidence="1" id="KW-1133">Transmembrane helix</keyword>
<evidence type="ECO:0000313" key="3">
    <source>
        <dbReference type="EMBL" id="MFC3885914.1"/>
    </source>
</evidence>
<evidence type="ECO:0000313" key="4">
    <source>
        <dbReference type="Proteomes" id="UP001595752"/>
    </source>
</evidence>
<protein>
    <submittedName>
        <fullName evidence="3">Nuclease-related domain-containing protein</fullName>
    </submittedName>
</protein>
<reference evidence="4" key="1">
    <citation type="journal article" date="2019" name="Int. J. Syst. Evol. Microbiol.">
        <title>The Global Catalogue of Microorganisms (GCM) 10K type strain sequencing project: providing services to taxonomists for standard genome sequencing and annotation.</title>
        <authorList>
            <consortium name="The Broad Institute Genomics Platform"/>
            <consortium name="The Broad Institute Genome Sequencing Center for Infectious Disease"/>
            <person name="Wu L."/>
            <person name="Ma J."/>
        </authorList>
    </citation>
    <scope>NUCLEOTIDE SEQUENCE [LARGE SCALE GENOMIC DNA]</scope>
    <source>
        <strain evidence="4">CCUG 61889</strain>
    </source>
</reference>
<proteinExistence type="predicted"/>
<name>A0ABV8B9T3_9BACI</name>
<evidence type="ECO:0000256" key="1">
    <source>
        <dbReference type="SAM" id="Phobius"/>
    </source>
</evidence>